<evidence type="ECO:0000259" key="2">
    <source>
        <dbReference type="Pfam" id="PF20150"/>
    </source>
</evidence>
<dbReference type="EMBL" id="ML976620">
    <property type="protein sequence ID" value="KAF1840433.1"/>
    <property type="molecule type" value="Genomic_DNA"/>
</dbReference>
<dbReference type="Pfam" id="PF20150">
    <property type="entry name" value="2EXR"/>
    <property type="match status" value="1"/>
</dbReference>
<dbReference type="RefSeq" id="XP_040782996.1">
    <property type="nucleotide sequence ID" value="XM_040927246.1"/>
</dbReference>
<dbReference type="OrthoDB" id="3798199at2759"/>
<dbReference type="AlphaFoldDB" id="A0A9P4G7F2"/>
<evidence type="ECO:0000313" key="3">
    <source>
        <dbReference type="EMBL" id="KAF1840433.1"/>
    </source>
</evidence>
<dbReference type="InterPro" id="IPR045518">
    <property type="entry name" value="2EXR"/>
</dbReference>
<dbReference type="PANTHER" id="PTHR38790:SF4">
    <property type="entry name" value="2EXR DOMAIN-CONTAINING PROTEIN"/>
    <property type="match status" value="1"/>
</dbReference>
<gene>
    <name evidence="3" type="ORF">K460DRAFT_208393</name>
</gene>
<evidence type="ECO:0000256" key="1">
    <source>
        <dbReference type="SAM" id="MobiDB-lite"/>
    </source>
</evidence>
<organism evidence="3 4">
    <name type="scientific">Cucurbitaria berberidis CBS 394.84</name>
    <dbReference type="NCBI Taxonomy" id="1168544"/>
    <lineage>
        <taxon>Eukaryota</taxon>
        <taxon>Fungi</taxon>
        <taxon>Dikarya</taxon>
        <taxon>Ascomycota</taxon>
        <taxon>Pezizomycotina</taxon>
        <taxon>Dothideomycetes</taxon>
        <taxon>Pleosporomycetidae</taxon>
        <taxon>Pleosporales</taxon>
        <taxon>Pleosporineae</taxon>
        <taxon>Cucurbitariaceae</taxon>
        <taxon>Cucurbitaria</taxon>
    </lineage>
</organism>
<feature type="region of interest" description="Disordered" evidence="1">
    <location>
        <begin position="1"/>
        <end position="48"/>
    </location>
</feature>
<dbReference type="GeneID" id="63844498"/>
<evidence type="ECO:0000313" key="4">
    <source>
        <dbReference type="Proteomes" id="UP000800039"/>
    </source>
</evidence>
<name>A0A9P4G7F2_9PLEO</name>
<feature type="compositionally biased region" description="Basic and acidic residues" evidence="1">
    <location>
        <begin position="22"/>
        <end position="34"/>
    </location>
</feature>
<comment type="caution">
    <text evidence="3">The sequence shown here is derived from an EMBL/GenBank/DDBJ whole genome shotgun (WGS) entry which is preliminary data.</text>
</comment>
<accession>A0A9P4G7F2</accession>
<dbReference type="Proteomes" id="UP000800039">
    <property type="component" value="Unassembled WGS sequence"/>
</dbReference>
<keyword evidence="4" id="KW-1185">Reference proteome</keyword>
<feature type="domain" description="2EXR" evidence="2">
    <location>
        <begin position="83"/>
        <end position="150"/>
    </location>
</feature>
<protein>
    <recommendedName>
        <fullName evidence="2">2EXR domain-containing protein</fullName>
    </recommendedName>
</protein>
<proteinExistence type="predicted"/>
<feature type="compositionally biased region" description="Basic and acidic residues" evidence="1">
    <location>
        <begin position="1"/>
        <end position="15"/>
    </location>
</feature>
<reference evidence="3" key="1">
    <citation type="submission" date="2020-01" db="EMBL/GenBank/DDBJ databases">
        <authorList>
            <consortium name="DOE Joint Genome Institute"/>
            <person name="Haridas S."/>
            <person name="Albert R."/>
            <person name="Binder M."/>
            <person name="Bloem J."/>
            <person name="Labutti K."/>
            <person name="Salamov A."/>
            <person name="Andreopoulos B."/>
            <person name="Baker S.E."/>
            <person name="Barry K."/>
            <person name="Bills G."/>
            <person name="Bluhm B.H."/>
            <person name="Cannon C."/>
            <person name="Castanera R."/>
            <person name="Culley D.E."/>
            <person name="Daum C."/>
            <person name="Ezra D."/>
            <person name="Gonzalez J.B."/>
            <person name="Henrissat B."/>
            <person name="Kuo A."/>
            <person name="Liang C."/>
            <person name="Lipzen A."/>
            <person name="Lutzoni F."/>
            <person name="Magnuson J."/>
            <person name="Mondo S."/>
            <person name="Nolan M."/>
            <person name="Ohm R."/>
            <person name="Pangilinan J."/>
            <person name="Park H.-J."/>
            <person name="Ramirez L."/>
            <person name="Alfaro M."/>
            <person name="Sun H."/>
            <person name="Tritt A."/>
            <person name="Yoshinaga Y."/>
            <person name="Zwiers L.-H."/>
            <person name="Turgeon B.G."/>
            <person name="Goodwin S.B."/>
            <person name="Spatafora J.W."/>
            <person name="Crous P.W."/>
            <person name="Grigoriev I.V."/>
        </authorList>
    </citation>
    <scope>NUCLEOTIDE SEQUENCE</scope>
    <source>
        <strain evidence="3">CBS 394.84</strain>
    </source>
</reference>
<dbReference type="PANTHER" id="PTHR38790">
    <property type="entry name" value="2EXR DOMAIN-CONTAINING PROTEIN-RELATED"/>
    <property type="match status" value="1"/>
</dbReference>
<sequence length="249" mass="28794">MTRHRPGDLRNRVVDFLEEDREEARQESPEEAPRVRGASHALGESRKGPKRVYRLKNGLVSLNKTPTDLVPVVRNNSVSPLLQLPAEIRIQIWEHILGGMRILISTFTGAYFRPEYSDNPLHTRLTTDHLALLRVCRQIYNETATLTFSTNRFCFVGRSAFEEFLKSTKPAQRDALRRMVVDRPLMLFYIHPKNKRPRIVADPCEPFPNLKTIIIEHWSLEDREDRVAQLMKMVEDVGSARGLEVKMLP</sequence>